<reference evidence="8" key="1">
    <citation type="submission" date="2024-07" db="EMBL/GenBank/DDBJ databases">
        <title>Two chromosome-level genome assemblies of Korean endemic species Abeliophyllum distichum and Forsythia ovata (Oleaceae).</title>
        <authorList>
            <person name="Jang H."/>
        </authorList>
    </citation>
    <scope>NUCLEOTIDE SEQUENCE [LARGE SCALE GENOMIC DNA]</scope>
</reference>
<accession>A0ABD1S280</accession>
<dbReference type="AlphaFoldDB" id="A0ABD1S280"/>
<dbReference type="GO" id="GO:0003677">
    <property type="term" value="F:DNA binding"/>
    <property type="evidence" value="ECO:0007669"/>
    <property type="project" value="UniProtKB-UniRule"/>
</dbReference>
<name>A0ABD1S280_9LAMI</name>
<keyword evidence="8" id="KW-1185">Reference proteome</keyword>
<organism evidence="7 8">
    <name type="scientific">Forsythia ovata</name>
    <dbReference type="NCBI Taxonomy" id="205694"/>
    <lineage>
        <taxon>Eukaryota</taxon>
        <taxon>Viridiplantae</taxon>
        <taxon>Streptophyta</taxon>
        <taxon>Embryophyta</taxon>
        <taxon>Tracheophyta</taxon>
        <taxon>Spermatophyta</taxon>
        <taxon>Magnoliopsida</taxon>
        <taxon>eudicotyledons</taxon>
        <taxon>Gunneridae</taxon>
        <taxon>Pentapetalae</taxon>
        <taxon>asterids</taxon>
        <taxon>lamiids</taxon>
        <taxon>Lamiales</taxon>
        <taxon>Oleaceae</taxon>
        <taxon>Forsythieae</taxon>
        <taxon>Forsythia</taxon>
    </lineage>
</organism>
<protein>
    <recommendedName>
        <fullName evidence="5">Protein BZR1 homolog</fullName>
    </recommendedName>
    <alternativeName>
        <fullName evidence="5">Protein BRASSINAZOLE-RESISTANT 1 homolog</fullName>
    </alternativeName>
</protein>
<dbReference type="PANTHER" id="PTHR31506:SF2">
    <property type="entry name" value="BES1_BZR1 HOMOLOG PROTEIN 3"/>
    <property type="match status" value="1"/>
</dbReference>
<proteinExistence type="inferred from homology"/>
<evidence type="ECO:0000256" key="4">
    <source>
        <dbReference type="ARBA" id="ARBA00023163"/>
    </source>
</evidence>
<gene>
    <name evidence="7" type="ORF">Fot_38582</name>
</gene>
<dbReference type="Proteomes" id="UP001604277">
    <property type="component" value="Unassembled WGS sequence"/>
</dbReference>
<evidence type="ECO:0000259" key="6">
    <source>
        <dbReference type="Pfam" id="PF05687"/>
    </source>
</evidence>
<comment type="subcellular location">
    <subcellularLocation>
        <location evidence="5">Nucleus</location>
    </subcellularLocation>
</comment>
<evidence type="ECO:0000313" key="8">
    <source>
        <dbReference type="Proteomes" id="UP001604277"/>
    </source>
</evidence>
<dbReference type="InterPro" id="IPR008540">
    <property type="entry name" value="BES1_N"/>
</dbReference>
<keyword evidence="4 5" id="KW-0804">Transcription</keyword>
<comment type="caution">
    <text evidence="7">The sequence shown here is derived from an EMBL/GenBank/DDBJ whole genome shotgun (WGS) entry which is preliminary data.</text>
</comment>
<dbReference type="GO" id="GO:0005634">
    <property type="term" value="C:nucleus"/>
    <property type="evidence" value="ECO:0007669"/>
    <property type="project" value="UniProtKB-SubCell"/>
</dbReference>
<evidence type="ECO:0000256" key="2">
    <source>
        <dbReference type="ARBA" id="ARBA00023015"/>
    </source>
</evidence>
<evidence type="ECO:0000256" key="5">
    <source>
        <dbReference type="RuleBase" id="RU369040"/>
    </source>
</evidence>
<keyword evidence="5" id="KW-1070">Brassinosteroid signaling pathway</keyword>
<keyword evidence="2 5" id="KW-0805">Transcription regulation</keyword>
<dbReference type="GO" id="GO:0009742">
    <property type="term" value="P:brassinosteroid mediated signaling pathway"/>
    <property type="evidence" value="ECO:0007669"/>
    <property type="project" value="UniProtKB-UniRule"/>
</dbReference>
<evidence type="ECO:0000313" key="7">
    <source>
        <dbReference type="EMBL" id="KAL2494825.1"/>
    </source>
</evidence>
<dbReference type="GO" id="GO:0003700">
    <property type="term" value="F:DNA-binding transcription factor activity"/>
    <property type="evidence" value="ECO:0007669"/>
    <property type="project" value="UniProtKB-UniRule"/>
</dbReference>
<comment type="similarity">
    <text evidence="1 5">Belongs to the BZR/LAT61 family.</text>
</comment>
<sequence>MASFILEMESVEMPKDISRCRAEQRRLTSTKDAKPTPTTNGSWLSSALTSIAGIWKLLAAVNKATLRMTSGDRLPTWKEREANKRRERRRRAIATKIFAGLRMYGNYELPKHCDNNEVLKALCNEAGWVVEEDGITYRKLWSTLKSRGAKVRCAFPDHDRSGN</sequence>
<dbReference type="InterPro" id="IPR033264">
    <property type="entry name" value="BZR"/>
</dbReference>
<dbReference type="PANTHER" id="PTHR31506">
    <property type="entry name" value="BES1/BZR1 HOMOLOG PROTEIN 3-RELATED"/>
    <property type="match status" value="1"/>
</dbReference>
<feature type="domain" description="BES1/BZR1 plant transcription factor N-terminal" evidence="6">
    <location>
        <begin position="71"/>
        <end position="143"/>
    </location>
</feature>
<evidence type="ECO:0000256" key="1">
    <source>
        <dbReference type="ARBA" id="ARBA00005909"/>
    </source>
</evidence>
<dbReference type="EMBL" id="JBFOLJ010000011">
    <property type="protein sequence ID" value="KAL2494825.1"/>
    <property type="molecule type" value="Genomic_DNA"/>
</dbReference>
<comment type="function">
    <text evidence="5">Functions in brassinosteroid signaling. May function as transcriptional repressor.</text>
</comment>
<keyword evidence="3 5" id="KW-0238">DNA-binding</keyword>
<evidence type="ECO:0000256" key="3">
    <source>
        <dbReference type="ARBA" id="ARBA00023125"/>
    </source>
</evidence>
<dbReference type="Pfam" id="PF05687">
    <property type="entry name" value="BES1_N"/>
    <property type="match status" value="1"/>
</dbReference>